<dbReference type="EMBL" id="VSSQ01000046">
    <property type="protein sequence ID" value="MPL69381.1"/>
    <property type="molecule type" value="Genomic_DNA"/>
</dbReference>
<dbReference type="GO" id="GO:0071555">
    <property type="term" value="P:cell wall organization"/>
    <property type="evidence" value="ECO:0007669"/>
    <property type="project" value="InterPro"/>
</dbReference>
<feature type="domain" description="Histidine kinase" evidence="15">
    <location>
        <begin position="460"/>
        <end position="559"/>
    </location>
</feature>
<keyword evidence="7 14" id="KW-0812">Transmembrane</keyword>
<feature type="transmembrane region" description="Helical" evidence="14">
    <location>
        <begin position="168"/>
        <end position="188"/>
    </location>
</feature>
<proteinExistence type="predicted"/>
<feature type="transmembrane region" description="Helical" evidence="14">
    <location>
        <begin position="136"/>
        <end position="156"/>
    </location>
</feature>
<dbReference type="SUPFAM" id="SSF55874">
    <property type="entry name" value="ATPase domain of HSP90 chaperone/DNA topoisomerase II/histidine kinase"/>
    <property type="match status" value="1"/>
</dbReference>
<dbReference type="GO" id="GO:0005886">
    <property type="term" value="C:plasma membrane"/>
    <property type="evidence" value="ECO:0007669"/>
    <property type="project" value="UniProtKB-SubCell"/>
</dbReference>
<evidence type="ECO:0000256" key="9">
    <source>
        <dbReference type="ARBA" id="ARBA00022777"/>
    </source>
</evidence>
<feature type="transmembrane region" description="Helical" evidence="14">
    <location>
        <begin position="6"/>
        <end position="23"/>
    </location>
</feature>
<keyword evidence="12" id="KW-0902">Two-component regulatory system</keyword>
<feature type="transmembrane region" description="Helical" evidence="14">
    <location>
        <begin position="43"/>
        <end position="64"/>
    </location>
</feature>
<evidence type="ECO:0000259" key="15">
    <source>
        <dbReference type="PROSITE" id="PS50109"/>
    </source>
</evidence>
<gene>
    <name evidence="16" type="primary">btsS_2</name>
    <name evidence="16" type="ORF">SDC9_15121</name>
</gene>
<name>A0A644TUL5_9ZZZZ</name>
<evidence type="ECO:0000256" key="6">
    <source>
        <dbReference type="ARBA" id="ARBA00022679"/>
    </source>
</evidence>
<evidence type="ECO:0000256" key="14">
    <source>
        <dbReference type="SAM" id="Phobius"/>
    </source>
</evidence>
<evidence type="ECO:0000256" key="1">
    <source>
        <dbReference type="ARBA" id="ARBA00000085"/>
    </source>
</evidence>
<feature type="transmembrane region" description="Helical" evidence="14">
    <location>
        <begin position="104"/>
        <end position="124"/>
    </location>
</feature>
<protein>
    <recommendedName>
        <fullName evidence="3">histidine kinase</fullName>
        <ecNumber evidence="3">2.7.13.3</ecNumber>
    </recommendedName>
</protein>
<evidence type="ECO:0000256" key="4">
    <source>
        <dbReference type="ARBA" id="ARBA00022475"/>
    </source>
</evidence>
<reference evidence="16" key="1">
    <citation type="submission" date="2019-08" db="EMBL/GenBank/DDBJ databases">
        <authorList>
            <person name="Kucharzyk K."/>
            <person name="Murdoch R.W."/>
            <person name="Higgins S."/>
            <person name="Loffler F."/>
        </authorList>
    </citation>
    <scope>NUCLEOTIDE SEQUENCE</scope>
</reference>
<dbReference type="AlphaFoldDB" id="A0A644TUL5"/>
<organism evidence="16">
    <name type="scientific">bioreactor metagenome</name>
    <dbReference type="NCBI Taxonomy" id="1076179"/>
    <lineage>
        <taxon>unclassified sequences</taxon>
        <taxon>metagenomes</taxon>
        <taxon>ecological metagenomes</taxon>
    </lineage>
</organism>
<dbReference type="InterPro" id="IPR036890">
    <property type="entry name" value="HATPase_C_sf"/>
</dbReference>
<comment type="catalytic activity">
    <reaction evidence="1">
        <text>ATP + protein L-histidine = ADP + protein N-phospho-L-histidine.</text>
        <dbReference type="EC" id="2.7.13.3"/>
    </reaction>
</comment>
<dbReference type="Gene3D" id="3.30.450.40">
    <property type="match status" value="1"/>
</dbReference>
<keyword evidence="6 16" id="KW-0808">Transferase</keyword>
<dbReference type="GO" id="GO:0005524">
    <property type="term" value="F:ATP binding"/>
    <property type="evidence" value="ECO:0007669"/>
    <property type="project" value="UniProtKB-KW"/>
</dbReference>
<accession>A0A644TUL5</accession>
<keyword evidence="13 14" id="KW-0472">Membrane</keyword>
<keyword evidence="8" id="KW-0547">Nucleotide-binding</keyword>
<dbReference type="Pfam" id="PF02518">
    <property type="entry name" value="HATPase_c"/>
    <property type="match status" value="1"/>
</dbReference>
<dbReference type="GO" id="GO:0000155">
    <property type="term" value="F:phosphorelay sensor kinase activity"/>
    <property type="evidence" value="ECO:0007669"/>
    <property type="project" value="InterPro"/>
</dbReference>
<keyword evidence="9 16" id="KW-0418">Kinase</keyword>
<evidence type="ECO:0000256" key="13">
    <source>
        <dbReference type="ARBA" id="ARBA00023136"/>
    </source>
</evidence>
<dbReference type="PANTHER" id="PTHR34220">
    <property type="entry name" value="SENSOR HISTIDINE KINASE YPDA"/>
    <property type="match status" value="1"/>
</dbReference>
<keyword evidence="11 14" id="KW-1133">Transmembrane helix</keyword>
<keyword evidence="4" id="KW-1003">Cell membrane</keyword>
<keyword evidence="5" id="KW-0597">Phosphoprotein</keyword>
<comment type="caution">
    <text evidence="16">The sequence shown here is derived from an EMBL/GenBank/DDBJ whole genome shotgun (WGS) entry which is preliminary data.</text>
</comment>
<dbReference type="InterPro" id="IPR010559">
    <property type="entry name" value="Sig_transdc_His_kin_internal"/>
</dbReference>
<evidence type="ECO:0000256" key="5">
    <source>
        <dbReference type="ARBA" id="ARBA00022553"/>
    </source>
</evidence>
<evidence type="ECO:0000256" key="12">
    <source>
        <dbReference type="ARBA" id="ARBA00023012"/>
    </source>
</evidence>
<evidence type="ECO:0000256" key="11">
    <source>
        <dbReference type="ARBA" id="ARBA00022989"/>
    </source>
</evidence>
<keyword evidence="10" id="KW-0067">ATP-binding</keyword>
<evidence type="ECO:0000256" key="10">
    <source>
        <dbReference type="ARBA" id="ARBA00022840"/>
    </source>
</evidence>
<feature type="transmembrane region" description="Helical" evidence="14">
    <location>
        <begin position="76"/>
        <end position="97"/>
    </location>
</feature>
<sequence>MKNLIIAILYNFSVIGLSAYMITRLPPVRRILLERSIRWHDRFFLILIFGSLSILGNGLGIPILGSLANSRIVGPIVGGLLGGPIVGLGAGIMGGFIRYHMGGFTMIPSVTANVIAGLIAGLVHMRYGSRNITLPIAGLTAFVCEAVLKLMVIFMSKPFEAALELEKIIAVPTITANCLATLLFIYIFREIYKDQDNAYANSAHQALRSIRRTNNLLQQGLDKESAQIMADVIYQELKPDAVCITDNNNILAFRGVGGDHHVTGLPSTSIKQLQKHHLGEGIFLSSNPEDIGCSHSNCPLAIVLSVPLAFDNKLLGSISLFKTKNKQFLVHEIELVRGLADFTSSQLFANQIAQQTRLLEQAEYNALKAQVNPHFLFNTLATIRILILKDPHNARLLLKDLSELLRQSLNQKQEFSSLKEELDTIKRYLRLEKARFGDRITVHWDVPGNLLSSLIPVFTLQPLVENAIKHGLSPRKEGGNIYIRIWAENSFLYLCVEDDGVGLNPTRNPHQSLPKTGTGIGLVNITQRLRIMYSNTAAFTLSDHPGGGAQALVKLPLPEQPQKDDSHLKEGQSV</sequence>
<evidence type="ECO:0000256" key="8">
    <source>
        <dbReference type="ARBA" id="ARBA00022741"/>
    </source>
</evidence>
<evidence type="ECO:0000256" key="7">
    <source>
        <dbReference type="ARBA" id="ARBA00022692"/>
    </source>
</evidence>
<dbReference type="PROSITE" id="PS50109">
    <property type="entry name" value="HIS_KIN"/>
    <property type="match status" value="1"/>
</dbReference>
<dbReference type="InterPro" id="IPR029016">
    <property type="entry name" value="GAF-like_dom_sf"/>
</dbReference>
<dbReference type="InterPro" id="IPR050640">
    <property type="entry name" value="Bact_2-comp_sensor_kinase"/>
</dbReference>
<evidence type="ECO:0000313" key="16">
    <source>
        <dbReference type="EMBL" id="MPL69381.1"/>
    </source>
</evidence>
<dbReference type="PANTHER" id="PTHR34220:SF7">
    <property type="entry name" value="SENSOR HISTIDINE KINASE YPDA"/>
    <property type="match status" value="1"/>
</dbReference>
<dbReference type="InterPro" id="IPR011620">
    <property type="entry name" value="Sig_transdc_His_kinase_LytS_TM"/>
</dbReference>
<dbReference type="InterPro" id="IPR003594">
    <property type="entry name" value="HATPase_dom"/>
</dbReference>
<evidence type="ECO:0000256" key="2">
    <source>
        <dbReference type="ARBA" id="ARBA00004651"/>
    </source>
</evidence>
<dbReference type="Gene3D" id="3.30.565.10">
    <property type="entry name" value="Histidine kinase-like ATPase, C-terminal domain"/>
    <property type="match status" value="1"/>
</dbReference>
<dbReference type="Pfam" id="PF07694">
    <property type="entry name" value="5TM-5TMR_LYT"/>
    <property type="match status" value="1"/>
</dbReference>
<dbReference type="EC" id="2.7.13.3" evidence="3"/>
<comment type="subcellular location">
    <subcellularLocation>
        <location evidence="2">Cell membrane</location>
        <topology evidence="2">Multi-pass membrane protein</topology>
    </subcellularLocation>
</comment>
<evidence type="ECO:0000256" key="3">
    <source>
        <dbReference type="ARBA" id="ARBA00012438"/>
    </source>
</evidence>
<dbReference type="Pfam" id="PF06580">
    <property type="entry name" value="His_kinase"/>
    <property type="match status" value="1"/>
</dbReference>
<dbReference type="InterPro" id="IPR005467">
    <property type="entry name" value="His_kinase_dom"/>
</dbReference>